<dbReference type="RefSeq" id="WP_195876027.1">
    <property type="nucleotide sequence ID" value="NZ_JADOEL010000012.1"/>
</dbReference>
<comment type="caution">
    <text evidence="6">The sequence shown here is derived from an EMBL/GenBank/DDBJ whole genome shotgun (WGS) entry which is preliminary data.</text>
</comment>
<dbReference type="EMBL" id="JADOEL010000012">
    <property type="protein sequence ID" value="MBF8178820.1"/>
    <property type="molecule type" value="Genomic_DNA"/>
</dbReference>
<dbReference type="Pfam" id="PF12833">
    <property type="entry name" value="HTH_18"/>
    <property type="match status" value="1"/>
</dbReference>
<proteinExistence type="predicted"/>
<dbReference type="Pfam" id="PF02311">
    <property type="entry name" value="AraC_binding"/>
    <property type="match status" value="1"/>
</dbReference>
<evidence type="ECO:0000259" key="5">
    <source>
        <dbReference type="PROSITE" id="PS01124"/>
    </source>
</evidence>
<dbReference type="Gene3D" id="1.10.10.60">
    <property type="entry name" value="Homeodomain-like"/>
    <property type="match status" value="1"/>
</dbReference>
<dbReference type="PANTHER" id="PTHR11019">
    <property type="entry name" value="HTH-TYPE TRANSCRIPTIONAL REGULATOR NIMR"/>
    <property type="match status" value="1"/>
</dbReference>
<organism evidence="6 7">
    <name type="scientific">Herminiimonas contaminans</name>
    <dbReference type="NCBI Taxonomy" id="1111140"/>
    <lineage>
        <taxon>Bacteria</taxon>
        <taxon>Pseudomonadati</taxon>
        <taxon>Pseudomonadota</taxon>
        <taxon>Betaproteobacteria</taxon>
        <taxon>Burkholderiales</taxon>
        <taxon>Oxalobacteraceae</taxon>
        <taxon>Herminiimonas</taxon>
    </lineage>
</organism>
<evidence type="ECO:0000256" key="2">
    <source>
        <dbReference type="ARBA" id="ARBA00023125"/>
    </source>
</evidence>
<dbReference type="PANTHER" id="PTHR11019:SF159">
    <property type="entry name" value="TRANSCRIPTIONAL REGULATOR-RELATED"/>
    <property type="match status" value="1"/>
</dbReference>
<dbReference type="Gene3D" id="2.60.120.10">
    <property type="entry name" value="Jelly Rolls"/>
    <property type="match status" value="1"/>
</dbReference>
<evidence type="ECO:0000256" key="1">
    <source>
        <dbReference type="ARBA" id="ARBA00023015"/>
    </source>
</evidence>
<protein>
    <submittedName>
        <fullName evidence="6">Helix-turn-helix transcriptional regulator</fullName>
    </submittedName>
</protein>
<keyword evidence="2" id="KW-0238">DNA-binding</keyword>
<sequence length="252" mass="28414">MPTIINYVRQPITALARDQETGSYNTPHQHARGQLLYATKGLMRVASNNGIWFIPPTRGLWIPAGIVHDQLILSAVQMRTLYIDENHAAHLGDKVRVIEVSPMLRELILTLVEEPVEYEDNEKNRAVVTLILHQLQHSKTIPLAIPWPTDRRLLAVCQTILDAPEHAMSIEYWAEQVGASSRTLIRLFLKETDLTFRQWVQQVKLASALSRLEDGVPIATLADELGYASPSAFSAMFKRVLGESPSSYLNKR</sequence>
<dbReference type="SUPFAM" id="SSF46689">
    <property type="entry name" value="Homeodomain-like"/>
    <property type="match status" value="1"/>
</dbReference>
<evidence type="ECO:0000256" key="3">
    <source>
        <dbReference type="ARBA" id="ARBA00023159"/>
    </source>
</evidence>
<keyword evidence="3" id="KW-0010">Activator</keyword>
<dbReference type="InterPro" id="IPR009057">
    <property type="entry name" value="Homeodomain-like_sf"/>
</dbReference>
<dbReference type="PROSITE" id="PS01124">
    <property type="entry name" value="HTH_ARAC_FAMILY_2"/>
    <property type="match status" value="1"/>
</dbReference>
<feature type="domain" description="HTH araC/xylS-type" evidence="5">
    <location>
        <begin position="151"/>
        <end position="251"/>
    </location>
</feature>
<dbReference type="PROSITE" id="PS00041">
    <property type="entry name" value="HTH_ARAC_FAMILY_1"/>
    <property type="match status" value="1"/>
</dbReference>
<reference evidence="6 7" key="1">
    <citation type="submission" date="2020-11" db="EMBL/GenBank/DDBJ databases">
        <title>WGS of Herminiimonas contaminans strain Marseille-Q4544 isolated from planarians Schmidtea mediterranea.</title>
        <authorList>
            <person name="Kangale L."/>
        </authorList>
    </citation>
    <scope>NUCLEOTIDE SEQUENCE [LARGE SCALE GENOMIC DNA]</scope>
    <source>
        <strain evidence="6 7">Marseille-Q4544</strain>
    </source>
</reference>
<dbReference type="InterPro" id="IPR018062">
    <property type="entry name" value="HTH_AraC-typ_CS"/>
</dbReference>
<keyword evidence="1" id="KW-0805">Transcription regulation</keyword>
<name>A0ABS0EVN2_9BURK</name>
<dbReference type="InterPro" id="IPR018060">
    <property type="entry name" value="HTH_AraC"/>
</dbReference>
<dbReference type="PRINTS" id="PR00032">
    <property type="entry name" value="HTHARAC"/>
</dbReference>
<accession>A0ABS0EVN2</accession>
<gene>
    <name evidence="6" type="ORF">IXC47_14115</name>
</gene>
<dbReference type="SUPFAM" id="SSF51182">
    <property type="entry name" value="RmlC-like cupins"/>
    <property type="match status" value="1"/>
</dbReference>
<dbReference type="Proteomes" id="UP000657372">
    <property type="component" value="Unassembled WGS sequence"/>
</dbReference>
<evidence type="ECO:0000313" key="7">
    <source>
        <dbReference type="Proteomes" id="UP000657372"/>
    </source>
</evidence>
<keyword evidence="4" id="KW-0804">Transcription</keyword>
<dbReference type="InterPro" id="IPR014710">
    <property type="entry name" value="RmlC-like_jellyroll"/>
</dbReference>
<evidence type="ECO:0000313" key="6">
    <source>
        <dbReference type="EMBL" id="MBF8178820.1"/>
    </source>
</evidence>
<dbReference type="InterPro" id="IPR011051">
    <property type="entry name" value="RmlC_Cupin_sf"/>
</dbReference>
<keyword evidence="7" id="KW-1185">Reference proteome</keyword>
<evidence type="ECO:0000256" key="4">
    <source>
        <dbReference type="ARBA" id="ARBA00023163"/>
    </source>
</evidence>
<dbReference type="InterPro" id="IPR003313">
    <property type="entry name" value="AraC-bd"/>
</dbReference>
<dbReference type="CDD" id="cd06124">
    <property type="entry name" value="cupin_NimR-like_N"/>
    <property type="match status" value="1"/>
</dbReference>
<dbReference type="SMART" id="SM00342">
    <property type="entry name" value="HTH_ARAC"/>
    <property type="match status" value="1"/>
</dbReference>
<dbReference type="InterPro" id="IPR020449">
    <property type="entry name" value="Tscrpt_reg_AraC-type_HTH"/>
</dbReference>